<dbReference type="Pfam" id="PF13561">
    <property type="entry name" value="adh_short_C2"/>
    <property type="match status" value="1"/>
</dbReference>
<dbReference type="PANTHER" id="PTHR24321">
    <property type="entry name" value="DEHYDROGENASES, SHORT CHAIN"/>
    <property type="match status" value="1"/>
</dbReference>
<evidence type="ECO:0008006" key="5">
    <source>
        <dbReference type="Google" id="ProtNLM"/>
    </source>
</evidence>
<evidence type="ECO:0000313" key="4">
    <source>
        <dbReference type="Proteomes" id="UP001500603"/>
    </source>
</evidence>
<name>A0ABP9K847_9NOCA</name>
<accession>A0ABP9K847</accession>
<comment type="similarity">
    <text evidence="1">Belongs to the short-chain dehydrogenases/reductases (SDR) family.</text>
</comment>
<dbReference type="PANTHER" id="PTHR24321:SF8">
    <property type="entry name" value="ESTRADIOL 17-BETA-DEHYDROGENASE 8-RELATED"/>
    <property type="match status" value="1"/>
</dbReference>
<evidence type="ECO:0000256" key="2">
    <source>
        <dbReference type="ARBA" id="ARBA00023002"/>
    </source>
</evidence>
<reference evidence="4" key="1">
    <citation type="journal article" date="2019" name="Int. J. Syst. Evol. Microbiol.">
        <title>The Global Catalogue of Microorganisms (GCM) 10K type strain sequencing project: providing services to taxonomists for standard genome sequencing and annotation.</title>
        <authorList>
            <consortium name="The Broad Institute Genomics Platform"/>
            <consortium name="The Broad Institute Genome Sequencing Center for Infectious Disease"/>
            <person name="Wu L."/>
            <person name="Ma J."/>
        </authorList>
    </citation>
    <scope>NUCLEOTIDE SEQUENCE [LARGE SCALE GENOMIC DNA]</scope>
    <source>
        <strain evidence="4">JCM 18298</strain>
    </source>
</reference>
<dbReference type="CDD" id="cd05233">
    <property type="entry name" value="SDR_c"/>
    <property type="match status" value="1"/>
</dbReference>
<gene>
    <name evidence="3" type="ORF">GCM10023318_21740</name>
</gene>
<keyword evidence="2" id="KW-0560">Oxidoreductase</keyword>
<organism evidence="3 4">
    <name type="scientific">Nocardia callitridis</name>
    <dbReference type="NCBI Taxonomy" id="648753"/>
    <lineage>
        <taxon>Bacteria</taxon>
        <taxon>Bacillati</taxon>
        <taxon>Actinomycetota</taxon>
        <taxon>Actinomycetes</taxon>
        <taxon>Mycobacteriales</taxon>
        <taxon>Nocardiaceae</taxon>
        <taxon>Nocardia</taxon>
    </lineage>
</organism>
<keyword evidence="4" id="KW-1185">Reference proteome</keyword>
<dbReference type="InterPro" id="IPR002347">
    <property type="entry name" value="SDR_fam"/>
</dbReference>
<comment type="caution">
    <text evidence="3">The sequence shown here is derived from an EMBL/GenBank/DDBJ whole genome shotgun (WGS) entry which is preliminary data.</text>
</comment>
<evidence type="ECO:0000313" key="3">
    <source>
        <dbReference type="EMBL" id="GAA5050932.1"/>
    </source>
</evidence>
<dbReference type="InterPro" id="IPR036291">
    <property type="entry name" value="NAD(P)-bd_dom_sf"/>
</dbReference>
<sequence>MPWADAYTATKGAVVALTRSWATDYSRYGIRVNCVCPGATDTGMMAGILDEFDEHHRMATPQQRFATRAEIAAVIAFAVSPSATYLSGAIIPVDGGATANTAGLPFPARRPRANP</sequence>
<dbReference type="PRINTS" id="PR00081">
    <property type="entry name" value="GDHRDH"/>
</dbReference>
<dbReference type="EMBL" id="BAABJM010000002">
    <property type="protein sequence ID" value="GAA5050932.1"/>
    <property type="molecule type" value="Genomic_DNA"/>
</dbReference>
<proteinExistence type="inferred from homology"/>
<dbReference type="Proteomes" id="UP001500603">
    <property type="component" value="Unassembled WGS sequence"/>
</dbReference>
<dbReference type="Gene3D" id="3.40.50.720">
    <property type="entry name" value="NAD(P)-binding Rossmann-like Domain"/>
    <property type="match status" value="1"/>
</dbReference>
<evidence type="ECO:0000256" key="1">
    <source>
        <dbReference type="ARBA" id="ARBA00006484"/>
    </source>
</evidence>
<dbReference type="SUPFAM" id="SSF51735">
    <property type="entry name" value="NAD(P)-binding Rossmann-fold domains"/>
    <property type="match status" value="1"/>
</dbReference>
<protein>
    <recommendedName>
        <fullName evidence="5">SDR family oxidoreductase</fullName>
    </recommendedName>
</protein>